<reference evidence="1" key="2">
    <citation type="submission" date="2021-02" db="EMBL/GenBank/DDBJ databases">
        <authorList>
            <person name="Kimball J.A."/>
            <person name="Haas M.W."/>
            <person name="Macchietto M."/>
            <person name="Kono T."/>
            <person name="Duquette J."/>
            <person name="Shao M."/>
        </authorList>
    </citation>
    <scope>NUCLEOTIDE SEQUENCE</scope>
    <source>
        <tissue evidence="1">Fresh leaf tissue</tissue>
    </source>
</reference>
<evidence type="ECO:0000313" key="2">
    <source>
        <dbReference type="Proteomes" id="UP000729402"/>
    </source>
</evidence>
<organism evidence="1 2">
    <name type="scientific">Zizania palustris</name>
    <name type="common">Northern wild rice</name>
    <dbReference type="NCBI Taxonomy" id="103762"/>
    <lineage>
        <taxon>Eukaryota</taxon>
        <taxon>Viridiplantae</taxon>
        <taxon>Streptophyta</taxon>
        <taxon>Embryophyta</taxon>
        <taxon>Tracheophyta</taxon>
        <taxon>Spermatophyta</taxon>
        <taxon>Magnoliopsida</taxon>
        <taxon>Liliopsida</taxon>
        <taxon>Poales</taxon>
        <taxon>Poaceae</taxon>
        <taxon>BOP clade</taxon>
        <taxon>Oryzoideae</taxon>
        <taxon>Oryzeae</taxon>
        <taxon>Zizaniinae</taxon>
        <taxon>Zizania</taxon>
    </lineage>
</organism>
<sequence length="74" mass="8918">MTRVVRRRLMQRLAKAVRAKAMRLRLSQRLDKAVRLRLPQCLVRRHLRWRQRLLALGLARACRLLVHLGIKRNM</sequence>
<evidence type="ECO:0000313" key="1">
    <source>
        <dbReference type="EMBL" id="KAG8051666.1"/>
    </source>
</evidence>
<dbReference type="EMBL" id="JAAALK010000288">
    <property type="protein sequence ID" value="KAG8051666.1"/>
    <property type="molecule type" value="Genomic_DNA"/>
</dbReference>
<accession>A0A8J5S7Y3</accession>
<comment type="caution">
    <text evidence="1">The sequence shown here is derived from an EMBL/GenBank/DDBJ whole genome shotgun (WGS) entry which is preliminary data.</text>
</comment>
<proteinExistence type="predicted"/>
<protein>
    <submittedName>
        <fullName evidence="1">Uncharacterized protein</fullName>
    </submittedName>
</protein>
<dbReference type="Proteomes" id="UP000729402">
    <property type="component" value="Unassembled WGS sequence"/>
</dbReference>
<dbReference type="AlphaFoldDB" id="A0A8J5S7Y3"/>
<keyword evidence="2" id="KW-1185">Reference proteome</keyword>
<name>A0A8J5S7Y3_ZIZPA</name>
<gene>
    <name evidence="1" type="ORF">GUJ93_ZPchr0001g30197</name>
</gene>
<reference evidence="1" key="1">
    <citation type="journal article" date="2021" name="bioRxiv">
        <title>Whole Genome Assembly and Annotation of Northern Wild Rice, Zizania palustris L., Supports a Whole Genome Duplication in the Zizania Genus.</title>
        <authorList>
            <person name="Haas M."/>
            <person name="Kono T."/>
            <person name="Macchietto M."/>
            <person name="Millas R."/>
            <person name="McGilp L."/>
            <person name="Shao M."/>
            <person name="Duquette J."/>
            <person name="Hirsch C.N."/>
            <person name="Kimball J."/>
        </authorList>
    </citation>
    <scope>NUCLEOTIDE SEQUENCE</scope>
    <source>
        <tissue evidence="1">Fresh leaf tissue</tissue>
    </source>
</reference>